<dbReference type="RefSeq" id="WP_205007069.1">
    <property type="nucleotide sequence ID" value="NZ_CBCRXA010000017.1"/>
</dbReference>
<dbReference type="PANTHER" id="PTHR41309:SF2">
    <property type="entry name" value="MEMBRANE PROTEIN"/>
    <property type="match status" value="1"/>
</dbReference>
<dbReference type="EMBL" id="JAFBEV010000018">
    <property type="protein sequence ID" value="MBM7658512.1"/>
    <property type="molecule type" value="Genomic_DNA"/>
</dbReference>
<keyword evidence="3" id="KW-1185">Reference proteome</keyword>
<dbReference type="Proteomes" id="UP000823201">
    <property type="component" value="Unassembled WGS sequence"/>
</dbReference>
<dbReference type="PANTHER" id="PTHR41309">
    <property type="entry name" value="MEMBRANE PROTEIN-RELATED"/>
    <property type="match status" value="1"/>
</dbReference>
<keyword evidence="1" id="KW-0472">Membrane</keyword>
<feature type="transmembrane region" description="Helical" evidence="1">
    <location>
        <begin position="127"/>
        <end position="146"/>
    </location>
</feature>
<comment type="caution">
    <text evidence="2">The sequence shown here is derived from an EMBL/GenBank/DDBJ whole genome shotgun (WGS) entry which is preliminary data.</text>
</comment>
<accession>A0ABS2QC22</accession>
<organism evidence="2 3">
    <name type="scientific">Sporolactobacillus spathodeae</name>
    <dbReference type="NCBI Taxonomy" id="1465502"/>
    <lineage>
        <taxon>Bacteria</taxon>
        <taxon>Bacillati</taxon>
        <taxon>Bacillota</taxon>
        <taxon>Bacilli</taxon>
        <taxon>Bacillales</taxon>
        <taxon>Sporolactobacillaceae</taxon>
        <taxon>Sporolactobacillus</taxon>
    </lineage>
</organism>
<dbReference type="Pfam" id="PF13346">
    <property type="entry name" value="ABC2_membrane_5"/>
    <property type="match status" value="1"/>
</dbReference>
<keyword evidence="1" id="KW-1133">Transmembrane helix</keyword>
<proteinExistence type="predicted"/>
<evidence type="ECO:0000256" key="1">
    <source>
        <dbReference type="SAM" id="Phobius"/>
    </source>
</evidence>
<evidence type="ECO:0000313" key="2">
    <source>
        <dbReference type="EMBL" id="MBM7658512.1"/>
    </source>
</evidence>
<sequence length="217" mass="24732">MIQLMRKDILTQRKTALIAPLFLILFLFEAEKDLNRSPVLYVMGFSLAIAFIGYMMVLFSNFSADGTEQNQNWLLLGLPVSRRKIVTAKYMMIIVWWLAAYASFLILYGLVARILLRQAQPLFDGRILLASLCLTYIFSSVAYPVAYQFGWKAAQMTGVFLFFGFSFGLGKLIKFANQTKEIALIFQHPLIFCLVSAFVITAISYAVSQYLYQAKDF</sequence>
<dbReference type="InterPro" id="IPR025699">
    <property type="entry name" value="ABC2_memb-like"/>
</dbReference>
<feature type="transmembrane region" description="Helical" evidence="1">
    <location>
        <begin position="153"/>
        <end position="173"/>
    </location>
</feature>
<gene>
    <name evidence="2" type="ORF">JOC27_001965</name>
</gene>
<keyword evidence="1" id="KW-0812">Transmembrane</keyword>
<feature type="transmembrane region" description="Helical" evidence="1">
    <location>
        <begin position="90"/>
        <end position="115"/>
    </location>
</feature>
<feature type="transmembrane region" description="Helical" evidence="1">
    <location>
        <begin position="185"/>
        <end position="207"/>
    </location>
</feature>
<protein>
    <submittedName>
        <fullName evidence="2">ABC-2 type transport system permease protein</fullName>
    </submittedName>
</protein>
<feature type="transmembrane region" description="Helical" evidence="1">
    <location>
        <begin position="40"/>
        <end position="59"/>
    </location>
</feature>
<evidence type="ECO:0000313" key="3">
    <source>
        <dbReference type="Proteomes" id="UP000823201"/>
    </source>
</evidence>
<name>A0ABS2QC22_9BACL</name>
<reference evidence="2 3" key="1">
    <citation type="submission" date="2021-01" db="EMBL/GenBank/DDBJ databases">
        <title>Genomic Encyclopedia of Type Strains, Phase IV (KMG-IV): sequencing the most valuable type-strain genomes for metagenomic binning, comparative biology and taxonomic classification.</title>
        <authorList>
            <person name="Goeker M."/>
        </authorList>
    </citation>
    <scope>NUCLEOTIDE SEQUENCE [LARGE SCALE GENOMIC DNA]</scope>
    <source>
        <strain evidence="2 3">DSM 100968</strain>
    </source>
</reference>